<dbReference type="Pfam" id="PF04077">
    <property type="entry name" value="DsrH"/>
    <property type="match status" value="1"/>
</dbReference>
<dbReference type="SUPFAM" id="SSF75169">
    <property type="entry name" value="DsrEFH-like"/>
    <property type="match status" value="1"/>
</dbReference>
<comment type="caution">
    <text evidence="1">The sequence shown here is derived from an EMBL/GenBank/DDBJ whole genome shotgun (WGS) entry which is preliminary data.</text>
</comment>
<evidence type="ECO:0000313" key="1">
    <source>
        <dbReference type="EMBL" id="NKI17308.1"/>
    </source>
</evidence>
<dbReference type="RefSeq" id="WP_168449817.1">
    <property type="nucleotide sequence ID" value="NZ_JAAWWK010000002.1"/>
</dbReference>
<dbReference type="Proteomes" id="UP000765845">
    <property type="component" value="Unassembled WGS sequence"/>
</dbReference>
<dbReference type="EMBL" id="JAAWWK010000002">
    <property type="protein sequence ID" value="NKI17308.1"/>
    <property type="molecule type" value="Genomic_DNA"/>
</dbReference>
<dbReference type="InterPro" id="IPR007215">
    <property type="entry name" value="Sulphur_relay_TusB/DsrH"/>
</dbReference>
<evidence type="ECO:0000313" key="2">
    <source>
        <dbReference type="Proteomes" id="UP000765845"/>
    </source>
</evidence>
<protein>
    <recommendedName>
        <fullName evidence="3">Protein TusB</fullName>
    </recommendedName>
</protein>
<reference evidence="1 2" key="1">
    <citation type="submission" date="2020-04" db="EMBL/GenBank/DDBJ databases">
        <authorList>
            <person name="Yoon J."/>
        </authorList>
    </citation>
    <scope>NUCLEOTIDE SEQUENCE [LARGE SCALE GENOMIC DNA]</scope>
    <source>
        <strain evidence="1 2">KMU-166</strain>
    </source>
</reference>
<keyword evidence="2" id="KW-1185">Reference proteome</keyword>
<accession>A0ABX1GDS6</accession>
<evidence type="ECO:0008006" key="3">
    <source>
        <dbReference type="Google" id="ProtNLM"/>
    </source>
</evidence>
<proteinExistence type="predicted"/>
<organism evidence="1 2">
    <name type="scientific">Spongiibacter thalassae</name>
    <dbReference type="NCBI Taxonomy" id="2721624"/>
    <lineage>
        <taxon>Bacteria</taxon>
        <taxon>Pseudomonadati</taxon>
        <taxon>Pseudomonadota</taxon>
        <taxon>Gammaproteobacteria</taxon>
        <taxon>Cellvibrionales</taxon>
        <taxon>Spongiibacteraceae</taxon>
        <taxon>Spongiibacter</taxon>
    </lineage>
</organism>
<dbReference type="Gene3D" id="3.40.1260.10">
    <property type="entry name" value="DsrEFH-like"/>
    <property type="match status" value="1"/>
</dbReference>
<gene>
    <name evidence="1" type="ORF">HCU74_07745</name>
</gene>
<sequence length="87" mass="9582">MILHIIQSSEGFRRGLALFAEDDTLALLGEAVTLLNHPTTLDCLGRSVYALATELEEFSIAPHSGIKAIDYSVLIDLCEQHSHCLSW</sequence>
<dbReference type="InterPro" id="IPR027396">
    <property type="entry name" value="DsrEFH-like"/>
</dbReference>
<name>A0ABX1GDS6_9GAMM</name>